<dbReference type="AlphaFoldDB" id="A0A4R1K8T5"/>
<dbReference type="GO" id="GO:0051539">
    <property type="term" value="F:4 iron, 4 sulfur cluster binding"/>
    <property type="evidence" value="ECO:0007669"/>
    <property type="project" value="UniProtKB-UniRule"/>
</dbReference>
<dbReference type="OrthoDB" id="9801033at2"/>
<evidence type="ECO:0000256" key="14">
    <source>
        <dbReference type="ARBA" id="ARBA00023284"/>
    </source>
</evidence>
<dbReference type="PANTHER" id="PTHR36701:SF1">
    <property type="entry name" value="EPOXYQUEUOSINE REDUCTASE QUEH"/>
    <property type="match status" value="1"/>
</dbReference>
<evidence type="ECO:0000256" key="10">
    <source>
        <dbReference type="ARBA" id="ARBA00023002"/>
    </source>
</evidence>
<evidence type="ECO:0000256" key="2">
    <source>
        <dbReference type="ARBA" id="ARBA00004691"/>
    </source>
</evidence>
<comment type="catalytic activity">
    <reaction evidence="16 17">
        <text>epoxyqueuosine(34) in tRNA + AH2 = queuosine(34) in tRNA + A + H2O</text>
        <dbReference type="Rhea" id="RHEA:32159"/>
        <dbReference type="Rhea" id="RHEA-COMP:18571"/>
        <dbReference type="Rhea" id="RHEA-COMP:18582"/>
        <dbReference type="ChEBI" id="CHEBI:13193"/>
        <dbReference type="ChEBI" id="CHEBI:15377"/>
        <dbReference type="ChEBI" id="CHEBI:17499"/>
        <dbReference type="ChEBI" id="CHEBI:194431"/>
        <dbReference type="ChEBI" id="CHEBI:194443"/>
        <dbReference type="EC" id="1.17.99.6"/>
    </reaction>
</comment>
<evidence type="ECO:0000256" key="5">
    <source>
        <dbReference type="ARBA" id="ARBA00016895"/>
    </source>
</evidence>
<dbReference type="EC" id="1.17.99.6" evidence="4 17"/>
<evidence type="ECO:0000256" key="7">
    <source>
        <dbReference type="ARBA" id="ARBA00022694"/>
    </source>
</evidence>
<evidence type="ECO:0000256" key="1">
    <source>
        <dbReference type="ARBA" id="ARBA00002268"/>
    </source>
</evidence>
<dbReference type="GO" id="GO:0008616">
    <property type="term" value="P:tRNA queuosine(34) biosynthetic process"/>
    <property type="evidence" value="ECO:0007669"/>
    <property type="project" value="UniProtKB-UniRule"/>
</dbReference>
<comment type="caution">
    <text evidence="18">The sequence shown here is derived from an EMBL/GenBank/DDBJ whole genome shotgun (WGS) entry which is preliminary data.</text>
</comment>
<keyword evidence="12 17" id="KW-0411">Iron-sulfur</keyword>
<evidence type="ECO:0000313" key="19">
    <source>
        <dbReference type="Proteomes" id="UP000294614"/>
    </source>
</evidence>
<dbReference type="Pfam" id="PF02677">
    <property type="entry name" value="QueH"/>
    <property type="match status" value="1"/>
</dbReference>
<reference evidence="18 19" key="1">
    <citation type="submission" date="2019-03" db="EMBL/GenBank/DDBJ databases">
        <title>Genomic Encyclopedia of Type Strains, Phase IV (KMG-IV): sequencing the most valuable type-strain genomes for metagenomic binning, comparative biology and taxonomic classification.</title>
        <authorList>
            <person name="Goeker M."/>
        </authorList>
    </citation>
    <scope>NUCLEOTIDE SEQUENCE [LARGE SCALE GENOMIC DNA]</scope>
    <source>
        <strain evidence="18 19">DSM 24984</strain>
    </source>
</reference>
<keyword evidence="8 17" id="KW-0479">Metal-binding</keyword>
<dbReference type="PANTHER" id="PTHR36701">
    <property type="entry name" value="EPOXYQUEUOSINE REDUCTASE QUEH"/>
    <property type="match status" value="1"/>
</dbReference>
<evidence type="ECO:0000256" key="6">
    <source>
        <dbReference type="ARBA" id="ARBA00022485"/>
    </source>
</evidence>
<keyword evidence="9 17" id="KW-0671">Queuosine biosynthesis</keyword>
<dbReference type="RefSeq" id="WP_132874456.1">
    <property type="nucleotide sequence ID" value="NZ_SMGG01000006.1"/>
</dbReference>
<gene>
    <name evidence="17" type="primary">queH</name>
    <name evidence="18" type="ORF">C8D98_2483</name>
</gene>
<sequence>MNILLHQCCGPCSIYPVEVLRGMGHSIAGYWFNPNIHPLTEYYRRFETLVKFNRDEKIPFFADDNYGLVEFTRNVANAHNSRCAYCYAVRLEAAAKKASEEGFDAFTSTLFYSRYQNHELMKQTAQNISAKYSIDFFYYDFRTGWQKGIDCSREKDMYRQPYCGCIYSEEDRYRAQISKKINNLLSDN</sequence>
<feature type="disulfide bond" description="Redox-active" evidence="17">
    <location>
        <begin position="163"/>
        <end position="165"/>
    </location>
</feature>
<dbReference type="Proteomes" id="UP000294614">
    <property type="component" value="Unassembled WGS sequence"/>
</dbReference>
<comment type="similarity">
    <text evidence="3 17">Belongs to the QueH family.</text>
</comment>
<evidence type="ECO:0000256" key="4">
    <source>
        <dbReference type="ARBA" id="ARBA00012622"/>
    </source>
</evidence>
<feature type="binding site" evidence="17">
    <location>
        <position position="9"/>
    </location>
    <ligand>
        <name>[4Fe-4S] cluster</name>
        <dbReference type="ChEBI" id="CHEBI:49883"/>
    </ligand>
</feature>
<name>A0A4R1K8T5_9BACT</name>
<keyword evidence="11 17" id="KW-0408">Iron</keyword>
<evidence type="ECO:0000256" key="11">
    <source>
        <dbReference type="ARBA" id="ARBA00023004"/>
    </source>
</evidence>
<evidence type="ECO:0000256" key="8">
    <source>
        <dbReference type="ARBA" id="ARBA00022723"/>
    </source>
</evidence>
<keyword evidence="19" id="KW-1185">Reference proteome</keyword>
<dbReference type="HAMAP" id="MF_02089">
    <property type="entry name" value="QueH"/>
    <property type="match status" value="1"/>
</dbReference>
<evidence type="ECO:0000256" key="9">
    <source>
        <dbReference type="ARBA" id="ARBA00022785"/>
    </source>
</evidence>
<evidence type="ECO:0000256" key="15">
    <source>
        <dbReference type="ARBA" id="ARBA00031446"/>
    </source>
</evidence>
<evidence type="ECO:0000256" key="3">
    <source>
        <dbReference type="ARBA" id="ARBA00008207"/>
    </source>
</evidence>
<dbReference type="UniPathway" id="UPA00392"/>
<evidence type="ECO:0000256" key="13">
    <source>
        <dbReference type="ARBA" id="ARBA00023157"/>
    </source>
</evidence>
<feature type="binding site" evidence="17">
    <location>
        <position position="83"/>
    </location>
    <ligand>
        <name>[4Fe-4S] cluster</name>
        <dbReference type="ChEBI" id="CHEBI:49883"/>
    </ligand>
</feature>
<evidence type="ECO:0000313" key="18">
    <source>
        <dbReference type="EMBL" id="TCK59549.1"/>
    </source>
</evidence>
<keyword evidence="7 17" id="KW-0819">tRNA processing</keyword>
<evidence type="ECO:0000256" key="16">
    <source>
        <dbReference type="ARBA" id="ARBA00047415"/>
    </source>
</evidence>
<dbReference type="GO" id="GO:0046872">
    <property type="term" value="F:metal ion binding"/>
    <property type="evidence" value="ECO:0007669"/>
    <property type="project" value="UniProtKB-KW"/>
</dbReference>
<dbReference type="GO" id="GO:0052693">
    <property type="term" value="F:epoxyqueuosine reductase activity"/>
    <property type="evidence" value="ECO:0007669"/>
    <property type="project" value="UniProtKB-UniRule"/>
</dbReference>
<evidence type="ECO:0000256" key="12">
    <source>
        <dbReference type="ARBA" id="ARBA00023014"/>
    </source>
</evidence>
<keyword evidence="13 17" id="KW-1015">Disulfide bond</keyword>
<evidence type="ECO:0000256" key="17">
    <source>
        <dbReference type="HAMAP-Rule" id="MF_02089"/>
    </source>
</evidence>
<dbReference type="InterPro" id="IPR003828">
    <property type="entry name" value="QueH"/>
</dbReference>
<dbReference type="EMBL" id="SMGG01000006">
    <property type="protein sequence ID" value="TCK59549.1"/>
    <property type="molecule type" value="Genomic_DNA"/>
</dbReference>
<keyword evidence="6 17" id="KW-0004">4Fe-4S</keyword>
<feature type="binding site" evidence="17">
    <location>
        <position position="86"/>
    </location>
    <ligand>
        <name>[4Fe-4S] cluster</name>
        <dbReference type="ChEBI" id="CHEBI:49883"/>
    </ligand>
</feature>
<accession>A0A4R1K8T5</accession>
<organism evidence="18 19">
    <name type="scientific">Seleniivibrio woodruffii</name>
    <dbReference type="NCBI Taxonomy" id="1078050"/>
    <lineage>
        <taxon>Bacteria</taxon>
        <taxon>Pseudomonadati</taxon>
        <taxon>Deferribacterota</taxon>
        <taxon>Deferribacteres</taxon>
        <taxon>Deferribacterales</taxon>
        <taxon>Geovibrionaceae</taxon>
        <taxon>Seleniivibrio</taxon>
    </lineage>
</organism>
<comment type="function">
    <text evidence="1 17">Catalyzes the conversion of epoxyqueuosine (oQ) to queuosine (Q), which is a hypermodified base found in the wobble positions of tRNA(Asp), tRNA(Asn), tRNA(His) and tRNA(Tyr).</text>
</comment>
<keyword evidence="14 17" id="KW-0676">Redox-active center</keyword>
<keyword evidence="10 17" id="KW-0560">Oxidoreductase</keyword>
<feature type="binding site" evidence="17">
    <location>
        <position position="8"/>
    </location>
    <ligand>
        <name>[4Fe-4S] cluster</name>
        <dbReference type="ChEBI" id="CHEBI:49883"/>
    </ligand>
</feature>
<protein>
    <recommendedName>
        <fullName evidence="5 17">Epoxyqueuosine reductase QueH</fullName>
        <ecNumber evidence="4 17">1.17.99.6</ecNumber>
    </recommendedName>
    <alternativeName>
        <fullName evidence="15 17">Queuosine biosynthesis protein QueH</fullName>
    </alternativeName>
</protein>
<comment type="pathway">
    <text evidence="2 17">tRNA modification; tRNA-queuosine biosynthesis.</text>
</comment>
<proteinExistence type="inferred from homology"/>